<evidence type="ECO:0000256" key="1">
    <source>
        <dbReference type="SAM" id="MobiDB-lite"/>
    </source>
</evidence>
<accession>A0A2N9EG73</accession>
<proteinExistence type="predicted"/>
<dbReference type="PANTHER" id="PTHR46890:SF48">
    <property type="entry name" value="RNA-DIRECTED DNA POLYMERASE"/>
    <property type="match status" value="1"/>
</dbReference>
<feature type="domain" description="Zinc knuckle CX2CX4HX4C" evidence="6">
    <location>
        <begin position="102"/>
        <end position="150"/>
    </location>
</feature>
<dbReference type="GO" id="GO:0003676">
    <property type="term" value="F:nucleic acid binding"/>
    <property type="evidence" value="ECO:0007669"/>
    <property type="project" value="InterPro"/>
</dbReference>
<dbReference type="GO" id="GO:0004523">
    <property type="term" value="F:RNA-DNA hybrid ribonuclease activity"/>
    <property type="evidence" value="ECO:0007669"/>
    <property type="project" value="InterPro"/>
</dbReference>
<evidence type="ECO:0000313" key="7">
    <source>
        <dbReference type="EMBL" id="SPC73772.1"/>
    </source>
</evidence>
<dbReference type="InterPro" id="IPR000477">
    <property type="entry name" value="RT_dom"/>
</dbReference>
<dbReference type="PANTHER" id="PTHR46890">
    <property type="entry name" value="NON-LTR RETROLELEMENT REVERSE TRANSCRIPTASE-LIKE PROTEIN-RELATED"/>
    <property type="match status" value="1"/>
</dbReference>
<gene>
    <name evidence="7" type="ORF">FSB_LOCUS1654</name>
</gene>
<evidence type="ECO:0008006" key="8">
    <source>
        <dbReference type="Google" id="ProtNLM"/>
    </source>
</evidence>
<dbReference type="InterPro" id="IPR043502">
    <property type="entry name" value="DNA/RNA_pol_sf"/>
</dbReference>
<dbReference type="SUPFAM" id="SSF56672">
    <property type="entry name" value="DNA/RNA polymerases"/>
    <property type="match status" value="1"/>
</dbReference>
<evidence type="ECO:0000259" key="6">
    <source>
        <dbReference type="Pfam" id="PF14392"/>
    </source>
</evidence>
<dbReference type="InterPro" id="IPR036691">
    <property type="entry name" value="Endo/exonu/phosph_ase_sf"/>
</dbReference>
<dbReference type="InterPro" id="IPR025836">
    <property type="entry name" value="Zn_knuckle_CX2CX4HX4C"/>
</dbReference>
<evidence type="ECO:0000259" key="2">
    <source>
        <dbReference type="Pfam" id="PF00078"/>
    </source>
</evidence>
<dbReference type="InterPro" id="IPR005135">
    <property type="entry name" value="Endo/exonuclease/phosphatase"/>
</dbReference>
<dbReference type="InterPro" id="IPR036397">
    <property type="entry name" value="RNaseH_sf"/>
</dbReference>
<dbReference type="InterPro" id="IPR052343">
    <property type="entry name" value="Retrotransposon-Effector_Assoc"/>
</dbReference>
<evidence type="ECO:0000259" key="4">
    <source>
        <dbReference type="Pfam" id="PF13456"/>
    </source>
</evidence>
<dbReference type="Gene3D" id="3.30.420.10">
    <property type="entry name" value="Ribonuclease H-like superfamily/Ribonuclease H"/>
    <property type="match status" value="1"/>
</dbReference>
<dbReference type="Pfam" id="PF13966">
    <property type="entry name" value="zf-RVT"/>
    <property type="match status" value="1"/>
</dbReference>
<feature type="domain" description="Reverse transcriptase zinc-binding" evidence="5">
    <location>
        <begin position="1058"/>
        <end position="1143"/>
    </location>
</feature>
<evidence type="ECO:0000259" key="5">
    <source>
        <dbReference type="Pfam" id="PF13966"/>
    </source>
</evidence>
<feature type="domain" description="Endonuclease/exonuclease/phosphatase" evidence="3">
    <location>
        <begin position="266"/>
        <end position="443"/>
    </location>
</feature>
<organism evidence="7">
    <name type="scientific">Fagus sylvatica</name>
    <name type="common">Beechnut</name>
    <dbReference type="NCBI Taxonomy" id="28930"/>
    <lineage>
        <taxon>Eukaryota</taxon>
        <taxon>Viridiplantae</taxon>
        <taxon>Streptophyta</taxon>
        <taxon>Embryophyta</taxon>
        <taxon>Tracheophyta</taxon>
        <taxon>Spermatophyta</taxon>
        <taxon>Magnoliopsida</taxon>
        <taxon>eudicotyledons</taxon>
        <taxon>Gunneridae</taxon>
        <taxon>Pentapetalae</taxon>
        <taxon>rosids</taxon>
        <taxon>fabids</taxon>
        <taxon>Fagales</taxon>
        <taxon>Fagaceae</taxon>
        <taxon>Fagus</taxon>
    </lineage>
</organism>
<evidence type="ECO:0000259" key="3">
    <source>
        <dbReference type="Pfam" id="PF03372"/>
    </source>
</evidence>
<feature type="domain" description="Reverse transcriptase" evidence="2">
    <location>
        <begin position="662"/>
        <end position="844"/>
    </location>
</feature>
<dbReference type="CDD" id="cd01650">
    <property type="entry name" value="RT_nLTR_like"/>
    <property type="match status" value="1"/>
</dbReference>
<feature type="domain" description="RNase H type-1" evidence="4">
    <location>
        <begin position="1222"/>
        <end position="1302"/>
    </location>
</feature>
<dbReference type="InterPro" id="IPR026960">
    <property type="entry name" value="RVT-Znf"/>
</dbReference>
<dbReference type="EMBL" id="OIVN01000074">
    <property type="protein sequence ID" value="SPC73772.1"/>
    <property type="molecule type" value="Genomic_DNA"/>
</dbReference>
<dbReference type="Pfam" id="PF13456">
    <property type="entry name" value="RVT_3"/>
    <property type="match status" value="1"/>
</dbReference>
<dbReference type="Gene3D" id="3.60.10.10">
    <property type="entry name" value="Endonuclease/exonuclease/phosphatase"/>
    <property type="match status" value="1"/>
</dbReference>
<name>A0A2N9EG73_FAGSY</name>
<feature type="region of interest" description="Disordered" evidence="1">
    <location>
        <begin position="1192"/>
        <end position="1217"/>
    </location>
</feature>
<protein>
    <recommendedName>
        <fullName evidence="8">Reverse transcriptase domain-containing protein</fullName>
    </recommendedName>
</protein>
<sequence length="1390" mass="158584">MNENRLVFVFEDEADRERVMMGEPWAYDKYLIILQRIEEEEAIEDVVFRETSLWVQLHGLPVRRMNPEVAKTLVSSLGRVEQISDGDTNADGGQAMCICVRLDVTKPLCRGRKARLEKGRETWISFKYERLPNFCYWCGLLSHSDKDCPKWLLNKEELRAEDQQFGPWLRAVNERPWRKTEIKELSAIDAAIDFVPKSSTGITTPLANYSLHPTPTMTTYTPPKSPCALGDITNTVQNEETKRDLLRSHIGGGCRAAPPSAMNCLAWNCRGLENPRTVQEIARLVRAQDPSVVFLIETWQDDGPLERLRCQLQFANKFVVKSRNKGGGLCLLWKNEVKLRVQSFSHSHIDAFVSENQPNAWHLTGFYGAPETHLREESWTLLRRLNSQSALPWCCLGDFNELVRVEEKQDLGYYGPSYTWTNNRVGDMTWERLDRAVATSDWLMLFPTAKVHHLEGHWSNHKPILVSTKPVRTPTKKLFRFEEIWTTDAGCERTIEASWKTTKSGIPMYQVWDKIHACRKGLRVWSRHSFGNVKLQIKEVEKRLKQAETQSMLGRDHLQYKLLQKELHTLLNKEERMWRQRSKAEWLQAGDRNTRYFHFQEAVKQMSPTKAPGPDGLPPMFYQKYWHLIGEDISHAVLTCLNTGKILKAINHTHITLIPKFKNPETVQEFRPISLCNVIYKIISKALTNRLKRVLPQIISESHSAYVSGRLITDNILVAFETLHHMHHQRKGKYGSVALKLDMSKAYDRVEWKFLEKVMQQMGFHHKWVTIMMKCISTVSYSILINEGLHSLLQKAKNAGNIHGVSISRSGPKLTHLFFADDFLLFCKSTTNEIRCIQDILTEYEQASGWKEKLISQAGREILIKSVAQAIPAYAMSCFRLPNRLINEIEVLIRRFWWGQGGERGKMHWLSSNFLCQAKNSGGLGFRELGSFNEALLAKQVWRLMHNKTSLFYKVFQAKYFLHCSVLDAKLNARGSFAWKSIMGAREAHHHTIISPRPQQTTVTHVAHLFAQDTRVWNIAVVKANFLPFEAEIILRIPLCNIRNNNMLIWGGTKTGHYAVRSGYHMLLEDKQREAPRTSNAAPQTQVWKSIWSFSIPSKVRHFIWRACRDSLPTRKNLHHRHVLDDPRCPNCSNSVENNLHALWKFSRPRNSKSLLCSPGLFGSAETANKWINLLMKLIAFTRELLNFSQNSTQAQSIPSQTSHATEPSTRTKWKPPIPDPVEASAARAAVNLVLELGFREMDIEGDSLEIINALLQDSSSFTLYGHLITDTNNTAQHLNSFQFMHVKRDGNMVAHSLAKRARLSLLSLLHSQLFSLSWVVDLGCGYGSSTLAPPPPPQMRPPMVVTGMGRLGVLGSHGGRQPMVVASMGRLGVLGSHGGCRRGTAGSFG</sequence>
<dbReference type="Pfam" id="PF14392">
    <property type="entry name" value="zf-CCHC_4"/>
    <property type="match status" value="1"/>
</dbReference>
<dbReference type="InterPro" id="IPR044730">
    <property type="entry name" value="RNase_H-like_dom_plant"/>
</dbReference>
<reference evidence="7" key="1">
    <citation type="submission" date="2018-02" db="EMBL/GenBank/DDBJ databases">
        <authorList>
            <person name="Cohen D.B."/>
            <person name="Kent A.D."/>
        </authorList>
    </citation>
    <scope>NUCLEOTIDE SEQUENCE</scope>
</reference>
<feature type="compositionally biased region" description="Polar residues" evidence="1">
    <location>
        <begin position="1192"/>
        <end position="1211"/>
    </location>
</feature>
<dbReference type="SUPFAM" id="SSF56219">
    <property type="entry name" value="DNase I-like"/>
    <property type="match status" value="1"/>
</dbReference>
<dbReference type="Pfam" id="PF03372">
    <property type="entry name" value="Exo_endo_phos"/>
    <property type="match status" value="1"/>
</dbReference>
<dbReference type="CDD" id="cd06222">
    <property type="entry name" value="RNase_H_like"/>
    <property type="match status" value="1"/>
</dbReference>
<dbReference type="InterPro" id="IPR002156">
    <property type="entry name" value="RNaseH_domain"/>
</dbReference>
<dbReference type="Pfam" id="PF00078">
    <property type="entry name" value="RVT_1"/>
    <property type="match status" value="1"/>
</dbReference>